<dbReference type="InterPro" id="IPR024478">
    <property type="entry name" value="HlyB_4HB_MCP"/>
</dbReference>
<dbReference type="PROSITE" id="PS50885">
    <property type="entry name" value="HAMP"/>
    <property type="match status" value="1"/>
</dbReference>
<dbReference type="Gene3D" id="1.10.287.950">
    <property type="entry name" value="Methyl-accepting chemotaxis protein"/>
    <property type="match status" value="1"/>
</dbReference>
<feature type="coiled-coil region" evidence="4">
    <location>
        <begin position="73"/>
        <end position="100"/>
    </location>
</feature>
<dbReference type="Pfam" id="PF12729">
    <property type="entry name" value="4HB_MCP_1"/>
    <property type="match status" value="1"/>
</dbReference>
<proteinExistence type="inferred from homology"/>
<evidence type="ECO:0000256" key="1">
    <source>
        <dbReference type="ARBA" id="ARBA00023224"/>
    </source>
</evidence>
<sequence>MLSRMSIRERLIASFAFLLLCVVGIGGFSINRMQAIDGASSEIVENWLPSIQALGKIRGSMSDIRIGVLNHVNSQDAARMRTLEEQIERLSRELTEGQRVYERLISSPEEQRIYDGSAEAIATYKREIPTVIALSRGGQQAEAGTAVTRLLVPAGNAVAQTLGQLEELNAAGAAAASDAATATFASARMLILVAIGAMFVLGLVVAITILRAIGKGISDVLAPMQRLSQGDLDAKVPDLAERTEMGRIAAALRVFKAALEEKQRADAAIRQEEQAKARRAEIMATLVAGFEADAAEALQGVAAATTQLDAMAGSMTKTARDGESRAASVAAAAEQASASVQNVAAAAEQLGASIAEIARRVTDSATAARNASDGARASDAAITGLSESAQRIGDVVRLIADIAGQTNLLALNATIEAARAGEHGKGFAVVASEVKALAAQTASATEQIGAQIATMQAETRGAVDAIRGIAATIDQVDQITVQVAAAAEEQASATQEIVRAVAEAATGTQEVSRFTGELSQGAVATGEAATQVGHSSGELTQRSQRLRTQVDAFLSGIRAA</sequence>
<dbReference type="SMART" id="SM00283">
    <property type="entry name" value="MA"/>
    <property type="match status" value="1"/>
</dbReference>
<evidence type="ECO:0000256" key="4">
    <source>
        <dbReference type="SAM" id="Coils"/>
    </source>
</evidence>
<keyword evidence="5" id="KW-0472">Membrane</keyword>
<dbReference type="Gene3D" id="6.10.340.10">
    <property type="match status" value="1"/>
</dbReference>
<accession>A0ABX1ESQ5</accession>
<dbReference type="PROSITE" id="PS50111">
    <property type="entry name" value="CHEMOTAXIS_TRANSDUC_2"/>
    <property type="match status" value="1"/>
</dbReference>
<organism evidence="8 9">
    <name type="scientific">Falsiroseomonas frigidaquae</name>
    <dbReference type="NCBI Taxonomy" id="487318"/>
    <lineage>
        <taxon>Bacteria</taxon>
        <taxon>Pseudomonadati</taxon>
        <taxon>Pseudomonadota</taxon>
        <taxon>Alphaproteobacteria</taxon>
        <taxon>Acetobacterales</taxon>
        <taxon>Roseomonadaceae</taxon>
        <taxon>Falsiroseomonas</taxon>
    </lineage>
</organism>
<feature type="domain" description="HAMP" evidence="7">
    <location>
        <begin position="211"/>
        <end position="264"/>
    </location>
</feature>
<dbReference type="SUPFAM" id="SSF58104">
    <property type="entry name" value="Methyl-accepting chemotaxis protein (MCP) signaling domain"/>
    <property type="match status" value="1"/>
</dbReference>
<dbReference type="InterPro" id="IPR003660">
    <property type="entry name" value="HAMP_dom"/>
</dbReference>
<evidence type="ECO:0000313" key="9">
    <source>
        <dbReference type="Proteomes" id="UP000765160"/>
    </source>
</evidence>
<dbReference type="CDD" id="cd19411">
    <property type="entry name" value="MCP2201-like_sensor"/>
    <property type="match status" value="1"/>
</dbReference>
<keyword evidence="9" id="KW-1185">Reference proteome</keyword>
<reference evidence="8 9" key="1">
    <citation type="submission" date="2020-03" db="EMBL/GenBank/DDBJ databases">
        <title>Roseomonas selenitidurans sp. nov. isolated from soil.</title>
        <authorList>
            <person name="Liu H."/>
        </authorList>
    </citation>
    <scope>NUCLEOTIDE SEQUENCE [LARGE SCALE GENOMIC DNA]</scope>
    <source>
        <strain evidence="8 9">JCM 15073</strain>
    </source>
</reference>
<feature type="transmembrane region" description="Helical" evidence="5">
    <location>
        <begin position="189"/>
        <end position="210"/>
    </location>
</feature>
<keyword evidence="4" id="KW-0175">Coiled coil</keyword>
<protein>
    <submittedName>
        <fullName evidence="8">Methyl-accepting chemotaxis protein</fullName>
    </submittedName>
</protein>
<dbReference type="Proteomes" id="UP000765160">
    <property type="component" value="Unassembled WGS sequence"/>
</dbReference>
<dbReference type="InterPro" id="IPR004090">
    <property type="entry name" value="Chemotax_Me-accpt_rcpt"/>
</dbReference>
<keyword evidence="5" id="KW-1133">Transmembrane helix</keyword>
<evidence type="ECO:0000259" key="6">
    <source>
        <dbReference type="PROSITE" id="PS50111"/>
    </source>
</evidence>
<keyword evidence="5" id="KW-0812">Transmembrane</keyword>
<dbReference type="RefSeq" id="WP_168046279.1">
    <property type="nucleotide sequence ID" value="NZ_JAATJR010000001.1"/>
</dbReference>
<evidence type="ECO:0000259" key="7">
    <source>
        <dbReference type="PROSITE" id="PS50885"/>
    </source>
</evidence>
<dbReference type="PANTHER" id="PTHR32089">
    <property type="entry name" value="METHYL-ACCEPTING CHEMOTAXIS PROTEIN MCPB"/>
    <property type="match status" value="1"/>
</dbReference>
<evidence type="ECO:0000313" key="8">
    <source>
        <dbReference type="EMBL" id="NKE43343.1"/>
    </source>
</evidence>
<feature type="domain" description="Methyl-accepting transducer" evidence="6">
    <location>
        <begin position="304"/>
        <end position="526"/>
    </location>
</feature>
<name>A0ABX1ESQ5_9PROT</name>
<dbReference type="InterPro" id="IPR047347">
    <property type="entry name" value="YvaQ-like_sensor"/>
</dbReference>
<dbReference type="SMART" id="SM00304">
    <property type="entry name" value="HAMP"/>
    <property type="match status" value="1"/>
</dbReference>
<comment type="caution">
    <text evidence="8">The sequence shown here is derived from an EMBL/GenBank/DDBJ whole genome shotgun (WGS) entry which is preliminary data.</text>
</comment>
<comment type="similarity">
    <text evidence="2">Belongs to the methyl-accepting chemotaxis (MCP) protein family.</text>
</comment>
<gene>
    <name evidence="8" type="ORF">HB662_01035</name>
</gene>
<dbReference type="Pfam" id="PF00015">
    <property type="entry name" value="MCPsignal"/>
    <property type="match status" value="1"/>
</dbReference>
<evidence type="ECO:0000256" key="2">
    <source>
        <dbReference type="ARBA" id="ARBA00029447"/>
    </source>
</evidence>
<keyword evidence="1 3" id="KW-0807">Transducer</keyword>
<dbReference type="EMBL" id="JAAVTX010000001">
    <property type="protein sequence ID" value="NKE43343.1"/>
    <property type="molecule type" value="Genomic_DNA"/>
</dbReference>
<evidence type="ECO:0000256" key="5">
    <source>
        <dbReference type="SAM" id="Phobius"/>
    </source>
</evidence>
<dbReference type="InterPro" id="IPR004089">
    <property type="entry name" value="MCPsignal_dom"/>
</dbReference>
<dbReference type="PANTHER" id="PTHR32089:SF112">
    <property type="entry name" value="LYSOZYME-LIKE PROTEIN-RELATED"/>
    <property type="match status" value="1"/>
</dbReference>
<dbReference type="PRINTS" id="PR00260">
    <property type="entry name" value="CHEMTRNSDUCR"/>
</dbReference>
<evidence type="ECO:0000256" key="3">
    <source>
        <dbReference type="PROSITE-ProRule" id="PRU00284"/>
    </source>
</evidence>